<organism evidence="9 10">
    <name type="scientific">Corynebacterium pygosceleis</name>
    <dbReference type="NCBI Taxonomy" id="2800406"/>
    <lineage>
        <taxon>Bacteria</taxon>
        <taxon>Bacillati</taxon>
        <taxon>Actinomycetota</taxon>
        <taxon>Actinomycetes</taxon>
        <taxon>Mycobacteriales</taxon>
        <taxon>Corynebacteriaceae</taxon>
        <taxon>Corynebacterium</taxon>
    </lineage>
</organism>
<proteinExistence type="predicted"/>
<dbReference type="Gene3D" id="3.30.413.10">
    <property type="entry name" value="Sulfite Reductase Hemoprotein, domain 1"/>
    <property type="match status" value="2"/>
</dbReference>
<evidence type="ECO:0000256" key="4">
    <source>
        <dbReference type="ARBA" id="ARBA00023002"/>
    </source>
</evidence>
<evidence type="ECO:0000256" key="7">
    <source>
        <dbReference type="SAM" id="MobiDB-lite"/>
    </source>
</evidence>
<dbReference type="PANTHER" id="PTHR32439">
    <property type="entry name" value="FERREDOXIN--NITRITE REDUCTASE, CHLOROPLASTIC"/>
    <property type="match status" value="1"/>
</dbReference>
<evidence type="ECO:0000256" key="2">
    <source>
        <dbReference type="ARBA" id="ARBA00022617"/>
    </source>
</evidence>
<dbReference type="GO" id="GO:0016491">
    <property type="term" value="F:oxidoreductase activity"/>
    <property type="evidence" value="ECO:0007669"/>
    <property type="project" value="UniProtKB-KW"/>
</dbReference>
<accession>A0A9Q4C8Z9</accession>
<gene>
    <name evidence="9" type="ORF">OS129_02900</name>
</gene>
<dbReference type="Proteomes" id="UP001071478">
    <property type="component" value="Unassembled WGS sequence"/>
</dbReference>
<evidence type="ECO:0000256" key="1">
    <source>
        <dbReference type="ARBA" id="ARBA00022485"/>
    </source>
</evidence>
<name>A0A9Q4C8Z9_9CORY</name>
<dbReference type="InterPro" id="IPR005117">
    <property type="entry name" value="NiRdtase/SiRdtase_haem-b_fer"/>
</dbReference>
<keyword evidence="3" id="KW-0479">Metal-binding</keyword>
<feature type="region of interest" description="Disordered" evidence="7">
    <location>
        <begin position="1"/>
        <end position="27"/>
    </location>
</feature>
<evidence type="ECO:0000313" key="9">
    <source>
        <dbReference type="EMBL" id="MCX7467828.1"/>
    </source>
</evidence>
<dbReference type="InterPro" id="IPR051329">
    <property type="entry name" value="NIR_SIR_4Fe-4S"/>
</dbReference>
<dbReference type="GO" id="GO:0051539">
    <property type="term" value="F:4 iron, 4 sulfur cluster binding"/>
    <property type="evidence" value="ECO:0007669"/>
    <property type="project" value="UniProtKB-KW"/>
</dbReference>
<reference evidence="9" key="1">
    <citation type="submission" date="2022-11" db="EMBL/GenBank/DDBJ databases">
        <title>Corynebacterium sp. isolated from Penguins.</title>
        <authorList>
            <person name="Sedlar K."/>
            <person name="Svec P."/>
        </authorList>
    </citation>
    <scope>NUCLEOTIDE SEQUENCE</scope>
    <source>
        <strain evidence="9">P7374</strain>
    </source>
</reference>
<dbReference type="Pfam" id="PF03460">
    <property type="entry name" value="NIR_SIR_ferr"/>
    <property type="match status" value="1"/>
</dbReference>
<dbReference type="GO" id="GO:0046872">
    <property type="term" value="F:metal ion binding"/>
    <property type="evidence" value="ECO:0007669"/>
    <property type="project" value="UniProtKB-KW"/>
</dbReference>
<evidence type="ECO:0000256" key="5">
    <source>
        <dbReference type="ARBA" id="ARBA00023004"/>
    </source>
</evidence>
<keyword evidence="1" id="KW-0004">4Fe-4S</keyword>
<feature type="domain" description="Nitrite/Sulfite reductase ferredoxin-like" evidence="8">
    <location>
        <begin position="44"/>
        <end position="93"/>
    </location>
</feature>
<keyword evidence="4" id="KW-0560">Oxidoreductase</keyword>
<evidence type="ECO:0000256" key="6">
    <source>
        <dbReference type="ARBA" id="ARBA00023014"/>
    </source>
</evidence>
<dbReference type="InterPro" id="IPR045854">
    <property type="entry name" value="NO2/SO3_Rdtase_4Fe4S_sf"/>
</dbReference>
<dbReference type="PANTHER" id="PTHR32439:SF9">
    <property type="entry name" value="BLR3264 PROTEIN"/>
    <property type="match status" value="1"/>
</dbReference>
<feature type="compositionally biased region" description="Polar residues" evidence="7">
    <location>
        <begin position="1"/>
        <end position="17"/>
    </location>
</feature>
<keyword evidence="6" id="KW-0411">Iron-sulfur</keyword>
<evidence type="ECO:0000313" key="10">
    <source>
        <dbReference type="Proteomes" id="UP001071478"/>
    </source>
</evidence>
<keyword evidence="2" id="KW-0349">Heme</keyword>
<evidence type="ECO:0000256" key="3">
    <source>
        <dbReference type="ARBA" id="ARBA00022723"/>
    </source>
</evidence>
<protein>
    <submittedName>
        <fullName evidence="9">Precorrin-3B synthase</fullName>
    </submittedName>
</protein>
<dbReference type="RefSeq" id="WP_200254843.1">
    <property type="nucleotide sequence ID" value="NZ_JAENIQ020000002.1"/>
</dbReference>
<dbReference type="SUPFAM" id="SSF55124">
    <property type="entry name" value="Nitrite/Sulfite reductase N-terminal domain-like"/>
    <property type="match status" value="2"/>
</dbReference>
<dbReference type="Gene3D" id="3.90.480.10">
    <property type="entry name" value="Sulfite Reductase Hemoprotein,Domain 2"/>
    <property type="match status" value="1"/>
</dbReference>
<sequence length="404" mass="42461">MNLESSEPSTTGRTEGNSRILGDRNRPDACPGAVHMHLAADGRIGRIRLPGGYADPGVWETLADLSDTYGDGAIHLTTRGNLQIRGIPEDSAAGFTGAVDRAGLLPSVDHDRIRNIIAAPFSPELVPLVGELDRLLLEDPGTAGLSGRTLFGVDDGTGIIAARRPDIGVFPADAHHHLILGGDIVDAAVTSPDDTARALARAAALWADRRGRSWRMEERPDVVADIVAELTGSGLARPLAVPSGPAETPAPPIGWFDRPDGTVSLAAGLRFGVLDTHLARMIATIGRPTQVTCWRSVIIDGLDEASAEVVVKVLAPMGLIFDASSPWLDVSACTGSTGCDKAASDTRADAEAAVRGRRVPDGAEGHVHFSGCERRCGHPVGGPYTDYLAVGDGEYEIGRRHDAK</sequence>
<dbReference type="InterPro" id="IPR036136">
    <property type="entry name" value="Nit/Sulf_reduc_fer-like_dom_sf"/>
</dbReference>
<comment type="caution">
    <text evidence="9">The sequence shown here is derived from an EMBL/GenBank/DDBJ whole genome shotgun (WGS) entry which is preliminary data.</text>
</comment>
<keyword evidence="5" id="KW-0408">Iron</keyword>
<dbReference type="AlphaFoldDB" id="A0A9Q4C8Z9"/>
<dbReference type="EMBL" id="JAPMKU010000001">
    <property type="protein sequence ID" value="MCX7467828.1"/>
    <property type="molecule type" value="Genomic_DNA"/>
</dbReference>
<evidence type="ECO:0000259" key="8">
    <source>
        <dbReference type="Pfam" id="PF03460"/>
    </source>
</evidence>